<evidence type="ECO:0000256" key="4">
    <source>
        <dbReference type="ARBA" id="ARBA00013208"/>
    </source>
</evidence>
<feature type="active site" evidence="6">
    <location>
        <position position="78"/>
    </location>
</feature>
<dbReference type="Proteomes" id="UP000290567">
    <property type="component" value="Unassembled WGS sequence"/>
</dbReference>
<reference evidence="10" key="1">
    <citation type="submission" date="2019-02" db="EMBL/GenBank/DDBJ databases">
        <title>Draft genome sequence of Enterococcus sp. Gos25-1.</title>
        <authorList>
            <person name="Tanaka N."/>
            <person name="Shiwa Y."/>
            <person name="Fujita N."/>
        </authorList>
    </citation>
    <scope>NUCLEOTIDE SEQUENCE [LARGE SCALE GENOMIC DNA]</scope>
    <source>
        <strain evidence="10">Gos25-1</strain>
    </source>
</reference>
<dbReference type="PANTHER" id="PTHR43390:SF1">
    <property type="entry name" value="CHLOROPLAST PROCESSING PEPTIDASE"/>
    <property type="match status" value="1"/>
</dbReference>
<dbReference type="InterPro" id="IPR019533">
    <property type="entry name" value="Peptidase_S26"/>
</dbReference>
<name>A0A4P5PAN8_9ENTE</name>
<organism evidence="9 10">
    <name type="scientific">Enterococcus florum</name>
    <dbReference type="NCBI Taxonomy" id="2480627"/>
    <lineage>
        <taxon>Bacteria</taxon>
        <taxon>Bacillati</taxon>
        <taxon>Bacillota</taxon>
        <taxon>Bacilli</taxon>
        <taxon>Lactobacillales</taxon>
        <taxon>Enterococcaceae</taxon>
        <taxon>Enterococcus</taxon>
    </lineage>
</organism>
<evidence type="ECO:0000256" key="2">
    <source>
        <dbReference type="ARBA" id="ARBA00004401"/>
    </source>
</evidence>
<keyword evidence="7" id="KW-1133">Transmembrane helix</keyword>
<feature type="domain" description="Peptidase S26" evidence="8">
    <location>
        <begin position="12"/>
        <end position="166"/>
    </location>
</feature>
<evidence type="ECO:0000256" key="7">
    <source>
        <dbReference type="RuleBase" id="RU362042"/>
    </source>
</evidence>
<dbReference type="PRINTS" id="PR00727">
    <property type="entry name" value="LEADERPTASE"/>
</dbReference>
<dbReference type="PROSITE" id="PS00761">
    <property type="entry name" value="SPASE_I_3"/>
    <property type="match status" value="1"/>
</dbReference>
<dbReference type="GO" id="GO:0005886">
    <property type="term" value="C:plasma membrane"/>
    <property type="evidence" value="ECO:0007669"/>
    <property type="project" value="UniProtKB-SubCell"/>
</dbReference>
<dbReference type="GO" id="GO:0009003">
    <property type="term" value="F:signal peptidase activity"/>
    <property type="evidence" value="ECO:0007669"/>
    <property type="project" value="UniProtKB-EC"/>
</dbReference>
<dbReference type="Gene3D" id="2.10.109.10">
    <property type="entry name" value="Umud Fragment, subunit A"/>
    <property type="match status" value="1"/>
</dbReference>
<keyword evidence="7" id="KW-0645">Protease</keyword>
<dbReference type="EMBL" id="BJCC01000028">
    <property type="protein sequence ID" value="GCF95175.1"/>
    <property type="molecule type" value="Genomic_DNA"/>
</dbReference>
<evidence type="ECO:0000313" key="9">
    <source>
        <dbReference type="EMBL" id="GCF95175.1"/>
    </source>
</evidence>
<dbReference type="OrthoDB" id="9802919at2"/>
<dbReference type="InterPro" id="IPR019757">
    <property type="entry name" value="Pept_S26A_signal_pept_1_Lys-AS"/>
</dbReference>
<evidence type="ECO:0000256" key="5">
    <source>
        <dbReference type="ARBA" id="ARBA00022801"/>
    </source>
</evidence>
<dbReference type="InterPro" id="IPR000223">
    <property type="entry name" value="Pept_S26A_signal_pept_1"/>
</dbReference>
<dbReference type="CDD" id="cd06530">
    <property type="entry name" value="S26_SPase_I"/>
    <property type="match status" value="1"/>
</dbReference>
<dbReference type="RefSeq" id="WP_146623574.1">
    <property type="nucleotide sequence ID" value="NZ_BJCC01000028.1"/>
</dbReference>
<comment type="caution">
    <text evidence="9">The sequence shown here is derived from an EMBL/GenBank/DDBJ whole genome shotgun (WGS) entry which is preliminary data.</text>
</comment>
<evidence type="ECO:0000259" key="8">
    <source>
        <dbReference type="Pfam" id="PF10502"/>
    </source>
</evidence>
<protein>
    <recommendedName>
        <fullName evidence="4 7">Signal peptidase I</fullName>
        <ecNumber evidence="4 7">3.4.21.89</ecNumber>
    </recommendedName>
</protein>
<dbReference type="GO" id="GO:0006465">
    <property type="term" value="P:signal peptide processing"/>
    <property type="evidence" value="ECO:0007669"/>
    <property type="project" value="InterPro"/>
</dbReference>
<comment type="subcellular location">
    <subcellularLocation>
        <location evidence="2">Cell membrane</location>
        <topology evidence="2">Single-pass type II membrane protein</topology>
    </subcellularLocation>
    <subcellularLocation>
        <location evidence="7">Membrane</location>
        <topology evidence="7">Single-pass type II membrane protein</topology>
    </subcellularLocation>
</comment>
<feature type="active site" evidence="6">
    <location>
        <position position="39"/>
    </location>
</feature>
<comment type="catalytic activity">
    <reaction evidence="1 7">
        <text>Cleavage of hydrophobic, N-terminal signal or leader sequences from secreted and periplasmic proteins.</text>
        <dbReference type="EC" id="3.4.21.89"/>
    </reaction>
</comment>
<dbReference type="InterPro" id="IPR036286">
    <property type="entry name" value="LexA/Signal_pep-like_sf"/>
</dbReference>
<comment type="similarity">
    <text evidence="3 7">Belongs to the peptidase S26 family.</text>
</comment>
<accession>A0A4P5PAN8</accession>
<keyword evidence="10" id="KW-1185">Reference proteome</keyword>
<evidence type="ECO:0000256" key="3">
    <source>
        <dbReference type="ARBA" id="ARBA00009370"/>
    </source>
</evidence>
<gene>
    <name evidence="9" type="ORF">NRIC_30660</name>
</gene>
<dbReference type="Pfam" id="PF10502">
    <property type="entry name" value="Peptidase_S26"/>
    <property type="match status" value="1"/>
</dbReference>
<dbReference type="EC" id="3.4.21.89" evidence="4 7"/>
<evidence type="ECO:0000313" key="10">
    <source>
        <dbReference type="Proteomes" id="UP000290567"/>
    </source>
</evidence>
<evidence type="ECO:0000256" key="6">
    <source>
        <dbReference type="PIRSR" id="PIRSR600223-1"/>
    </source>
</evidence>
<dbReference type="SUPFAM" id="SSF51306">
    <property type="entry name" value="LexA/Signal peptidase"/>
    <property type="match status" value="1"/>
</dbReference>
<keyword evidence="7" id="KW-0472">Membrane</keyword>
<dbReference type="PROSITE" id="PS00760">
    <property type="entry name" value="SPASE_I_2"/>
    <property type="match status" value="1"/>
</dbReference>
<feature type="transmembrane region" description="Helical" evidence="7">
    <location>
        <begin position="12"/>
        <end position="33"/>
    </location>
</feature>
<sequence length="175" mass="19931">MKEKKWINRSDIVFFIVAMLFVLLARTFIFTPVEVLGASMNPNLVDKERVFGLKIGQIKRLDVVSFDAPDEPELDYIKRVIGLPGDTVEYKGDVLYVNGEEIAEPYLDEHKAELAEGQQLTEDFTYTVPEGSYFVMGDNRQNSKDSRTIGPIKKERIVANAKVIFWPLNKIGMVK</sequence>
<dbReference type="PANTHER" id="PTHR43390">
    <property type="entry name" value="SIGNAL PEPTIDASE I"/>
    <property type="match status" value="1"/>
</dbReference>
<proteinExistence type="inferred from homology"/>
<dbReference type="AlphaFoldDB" id="A0A4P5PAN8"/>
<keyword evidence="7" id="KW-0812">Transmembrane</keyword>
<dbReference type="GO" id="GO:0004252">
    <property type="term" value="F:serine-type endopeptidase activity"/>
    <property type="evidence" value="ECO:0007669"/>
    <property type="project" value="InterPro"/>
</dbReference>
<evidence type="ECO:0000256" key="1">
    <source>
        <dbReference type="ARBA" id="ARBA00000677"/>
    </source>
</evidence>
<dbReference type="NCBIfam" id="TIGR02227">
    <property type="entry name" value="sigpep_I_bact"/>
    <property type="match status" value="1"/>
</dbReference>
<dbReference type="InterPro" id="IPR019758">
    <property type="entry name" value="Pept_S26A_signal_pept_1_CS"/>
</dbReference>
<keyword evidence="5 7" id="KW-0378">Hydrolase</keyword>